<dbReference type="GO" id="GO:0005886">
    <property type="term" value="C:plasma membrane"/>
    <property type="evidence" value="ECO:0007669"/>
    <property type="project" value="UniProtKB-SubCell"/>
</dbReference>
<proteinExistence type="predicted"/>
<feature type="signal peptide" evidence="9">
    <location>
        <begin position="1"/>
        <end position="22"/>
    </location>
</feature>
<keyword evidence="5" id="KW-0472">Membrane</keyword>
<sequence length="479" mass="50879">MPTAGAVLLLATAAVLSRPAAAANEKKPLTISAAGAVCGFSNELKEVASFAATKVNAYLTETEQLGTLAVDLSAAIFNGNGKPTAGEVYAALLAAKTQTDRQAQQQKLVTQALLASSLCSQQAGHIESFIHVFYQAHRDATTTCIYKSDEHQREAADVPCVNNGGGLNKITITTRATKPQLNSKYKAIVAGTTPNGAAAEKNCKLVNGEQSQNVFLASQTTNIALKWGDGLLTVPIGDTAISASNWEPNNKDSIASGNYKECAAALEQVAAAAEYSSAATSKLLKLEAEDDPKLEEELISKNSFYGDFPISNVKITATDFSSLHSKLKSYRKKHTADGDQLLKARLQHLEKQMQMNATACKLGAEISSGEPSTAKTTTSGRCEGKAKTACPKSDCQWEEKDGKGECKPKSGEEQKTQTTGAGEGAADKKEEKCKGKLEPECTKAPECKWEGETCKDSSILVNKQFTLSMISAAFMALLF</sequence>
<feature type="domain" description="Trypanosome variant surface glycoprotein A-type N-terminal" evidence="10">
    <location>
        <begin position="10"/>
        <end position="285"/>
    </location>
</feature>
<evidence type="ECO:0000256" key="8">
    <source>
        <dbReference type="SAM" id="MobiDB-lite"/>
    </source>
</evidence>
<organism evidence="12">
    <name type="scientific">Trypanosoma brucei rhodesiense</name>
    <dbReference type="NCBI Taxonomy" id="31286"/>
    <lineage>
        <taxon>Eukaryota</taxon>
        <taxon>Discoba</taxon>
        <taxon>Euglenozoa</taxon>
        <taxon>Kinetoplastea</taxon>
        <taxon>Metakinetoplastina</taxon>
        <taxon>Trypanosomatida</taxon>
        <taxon>Trypanosomatidae</taxon>
        <taxon>Trypanosoma</taxon>
    </lineage>
</organism>
<evidence type="ECO:0000256" key="5">
    <source>
        <dbReference type="ARBA" id="ARBA00023136"/>
    </source>
</evidence>
<dbReference type="AlphaFoldDB" id="O76421"/>
<evidence type="ECO:0000313" key="12">
    <source>
        <dbReference type="EMBL" id="AAC34575.1"/>
    </source>
</evidence>
<evidence type="ECO:0000256" key="2">
    <source>
        <dbReference type="ARBA" id="ARBA00004609"/>
    </source>
</evidence>
<accession>O76421</accession>
<keyword evidence="7" id="KW-0449">Lipoprotein</keyword>
<evidence type="ECO:0000256" key="3">
    <source>
        <dbReference type="ARBA" id="ARBA00022475"/>
    </source>
</evidence>
<gene>
    <name evidence="12" type="primary">MVTA4-vsg</name>
</gene>
<reference evidence="12" key="1">
    <citation type="journal article" date="1999" name="J. Biol. Chem.">
        <title>The anatomy and transcription of a monocistronic expression site for a metacyclic variant surface glycoprotein gene in Trypanosoma brucei.</title>
        <authorList>
            <person name="Pedram M."/>
            <person name="Donelson J.E."/>
        </authorList>
    </citation>
    <scope>NUCLEOTIDE SEQUENCE</scope>
</reference>
<keyword evidence="4" id="KW-0336">GPI-anchor</keyword>
<evidence type="ECO:0000256" key="9">
    <source>
        <dbReference type="SAM" id="SignalP"/>
    </source>
</evidence>
<feature type="region of interest" description="Disordered" evidence="8">
    <location>
        <begin position="395"/>
        <end position="430"/>
    </location>
</feature>
<dbReference type="Pfam" id="PF00913">
    <property type="entry name" value="Trypan_glycop"/>
    <property type="match status" value="1"/>
</dbReference>
<keyword evidence="3" id="KW-1003">Cell membrane</keyword>
<evidence type="ECO:0000256" key="7">
    <source>
        <dbReference type="ARBA" id="ARBA00023288"/>
    </source>
</evidence>
<dbReference type="Pfam" id="PF10659">
    <property type="entry name" value="Trypan_glycop_C"/>
    <property type="match status" value="1"/>
</dbReference>
<evidence type="ECO:0000256" key="6">
    <source>
        <dbReference type="ARBA" id="ARBA00023180"/>
    </source>
</evidence>
<protein>
    <submittedName>
        <fullName evidence="12">MVAT4 variant surface glycoprotein</fullName>
    </submittedName>
</protein>
<dbReference type="InterPro" id="IPR019609">
    <property type="entry name" value="Variant_surf_glycoprt_trypan_C"/>
</dbReference>
<dbReference type="Gene3D" id="3.30.1680.40">
    <property type="match status" value="1"/>
</dbReference>
<comment type="function">
    <text evidence="1">VSG forms a coat on the surface of the parasite. The trypanosome evades the immune response of the host by expressing a series of antigenically distinct VSGs from an estimated 1000 VSG genes.</text>
</comment>
<keyword evidence="9" id="KW-0732">Signal</keyword>
<evidence type="ECO:0000259" key="11">
    <source>
        <dbReference type="Pfam" id="PF10659"/>
    </source>
</evidence>
<comment type="subcellular location">
    <subcellularLocation>
        <location evidence="2">Cell membrane</location>
        <topology evidence="2">Lipid-anchor</topology>
        <topology evidence="2">GPI-anchor</topology>
    </subcellularLocation>
</comment>
<evidence type="ECO:0000256" key="1">
    <source>
        <dbReference type="ARBA" id="ARBA00002523"/>
    </source>
</evidence>
<dbReference type="GO" id="GO:0042783">
    <property type="term" value="P:symbiont-mediated evasion of host immune response"/>
    <property type="evidence" value="ECO:0007669"/>
    <property type="project" value="InterPro"/>
</dbReference>
<feature type="chain" id="PRO_5004159750" evidence="9">
    <location>
        <begin position="23"/>
        <end position="479"/>
    </location>
</feature>
<feature type="domain" description="Trypanosome variant surface glycoprotein C-terminal" evidence="11">
    <location>
        <begin position="382"/>
        <end position="478"/>
    </location>
</feature>
<evidence type="ECO:0000256" key="4">
    <source>
        <dbReference type="ARBA" id="ARBA00022622"/>
    </source>
</evidence>
<feature type="compositionally biased region" description="Basic and acidic residues" evidence="8">
    <location>
        <begin position="395"/>
        <end position="415"/>
    </location>
</feature>
<dbReference type="EMBL" id="AF068693">
    <property type="protein sequence ID" value="AAC34575.1"/>
    <property type="molecule type" value="Genomic_DNA"/>
</dbReference>
<keyword evidence="6" id="KW-0325">Glycoprotein</keyword>
<dbReference type="InterPro" id="IPR001812">
    <property type="entry name" value="Trypano_VSG_A_N_dom"/>
</dbReference>
<dbReference type="SUPFAM" id="SSF58087">
    <property type="entry name" value="Variant surface glycoprotein (N-terminal domain)"/>
    <property type="match status" value="1"/>
</dbReference>
<name>O76421_TRYBR</name>
<dbReference type="Gene3D" id="3.90.150.10">
    <property type="entry name" value="Variant Surface Glycoprotein, subunit A domain 1"/>
    <property type="match status" value="1"/>
</dbReference>
<evidence type="ECO:0000259" key="10">
    <source>
        <dbReference type="Pfam" id="PF00913"/>
    </source>
</evidence>
<dbReference type="GO" id="GO:0098552">
    <property type="term" value="C:side of membrane"/>
    <property type="evidence" value="ECO:0007669"/>
    <property type="project" value="UniProtKB-KW"/>
</dbReference>